<comment type="caution">
    <text evidence="2">The sequence shown here is derived from an EMBL/GenBank/DDBJ whole genome shotgun (WGS) entry which is preliminary data.</text>
</comment>
<evidence type="ECO:0000313" key="3">
    <source>
        <dbReference type="Proteomes" id="UP001386955"/>
    </source>
</evidence>
<name>A0AAN9XL90_PSOTE</name>
<dbReference type="EMBL" id="JAYMYS010000004">
    <property type="protein sequence ID" value="KAK7397017.1"/>
    <property type="molecule type" value="Genomic_DNA"/>
</dbReference>
<accession>A0AAN9XL90</accession>
<organism evidence="2 3">
    <name type="scientific">Psophocarpus tetragonolobus</name>
    <name type="common">Winged bean</name>
    <name type="synonym">Dolichos tetragonolobus</name>
    <dbReference type="NCBI Taxonomy" id="3891"/>
    <lineage>
        <taxon>Eukaryota</taxon>
        <taxon>Viridiplantae</taxon>
        <taxon>Streptophyta</taxon>
        <taxon>Embryophyta</taxon>
        <taxon>Tracheophyta</taxon>
        <taxon>Spermatophyta</taxon>
        <taxon>Magnoliopsida</taxon>
        <taxon>eudicotyledons</taxon>
        <taxon>Gunneridae</taxon>
        <taxon>Pentapetalae</taxon>
        <taxon>rosids</taxon>
        <taxon>fabids</taxon>
        <taxon>Fabales</taxon>
        <taxon>Fabaceae</taxon>
        <taxon>Papilionoideae</taxon>
        <taxon>50 kb inversion clade</taxon>
        <taxon>NPAAA clade</taxon>
        <taxon>indigoferoid/millettioid clade</taxon>
        <taxon>Phaseoleae</taxon>
        <taxon>Psophocarpus</taxon>
    </lineage>
</organism>
<gene>
    <name evidence="2" type="ORF">VNO78_18181</name>
</gene>
<sequence length="286" mass="31482">MKMRVNLSQFQPGVIWRDQYKGCSRIKPHRPQHGQGVKEGSSGNQVPRLGRACSVVSSDLFGGFNFMGQQNRWSKGELDYTIAKMVEGVGNLVDGDREVGRPQGIGIKNSVKGRPGCGHILPNQDDRNIEIHPKVGGSVDGPLHKVINFGSLEVEVSRNSMQSKELDVREEESQIHVIKTMPLGVLEEALQNNEINGSKGALERQYLRLQKSGDSVIRGKVGVMNENNEGLEPIVTNSLAQDYMGLSAERNGINILLEEIEGGKGMKFVLFFGWVICFGKGKHSLC</sequence>
<dbReference type="AlphaFoldDB" id="A0AAN9XL90"/>
<proteinExistence type="predicted"/>
<evidence type="ECO:0000256" key="1">
    <source>
        <dbReference type="SAM" id="MobiDB-lite"/>
    </source>
</evidence>
<reference evidence="2 3" key="1">
    <citation type="submission" date="2024-01" db="EMBL/GenBank/DDBJ databases">
        <title>The genomes of 5 underutilized Papilionoideae crops provide insights into root nodulation and disease resistanc.</title>
        <authorList>
            <person name="Jiang F."/>
        </authorList>
    </citation>
    <scope>NUCLEOTIDE SEQUENCE [LARGE SCALE GENOMIC DNA]</scope>
    <source>
        <strain evidence="2">DUOXIRENSHENG_FW03</strain>
        <tissue evidence="2">Leaves</tissue>
    </source>
</reference>
<dbReference type="Proteomes" id="UP001386955">
    <property type="component" value="Unassembled WGS sequence"/>
</dbReference>
<evidence type="ECO:0000313" key="2">
    <source>
        <dbReference type="EMBL" id="KAK7397017.1"/>
    </source>
</evidence>
<keyword evidence="3" id="KW-1185">Reference proteome</keyword>
<feature type="region of interest" description="Disordered" evidence="1">
    <location>
        <begin position="26"/>
        <end position="45"/>
    </location>
</feature>
<protein>
    <submittedName>
        <fullName evidence="2">Uncharacterized protein</fullName>
    </submittedName>
</protein>